<organism evidence="2 3">
    <name type="scientific">Geoalkalibacter subterraneus</name>
    <dbReference type="NCBI Taxonomy" id="483547"/>
    <lineage>
        <taxon>Bacteria</taxon>
        <taxon>Pseudomonadati</taxon>
        <taxon>Thermodesulfobacteriota</taxon>
        <taxon>Desulfuromonadia</taxon>
        <taxon>Desulfuromonadales</taxon>
        <taxon>Geoalkalibacteraceae</taxon>
        <taxon>Geoalkalibacter</taxon>
    </lineage>
</organism>
<dbReference type="OrthoDB" id="9808684at2"/>
<dbReference type="Pfam" id="PF09820">
    <property type="entry name" value="AAA-ATPase_like"/>
    <property type="match status" value="1"/>
</dbReference>
<evidence type="ECO:0000313" key="2">
    <source>
        <dbReference type="EMBL" id="AJF08073.1"/>
    </source>
</evidence>
<dbReference type="EMBL" id="CP010311">
    <property type="protein sequence ID" value="AJF08073.1"/>
    <property type="molecule type" value="Genomic_DNA"/>
</dbReference>
<proteinExistence type="predicted"/>
<dbReference type="SUPFAM" id="SSF52540">
    <property type="entry name" value="P-loop containing nucleoside triphosphate hydrolases"/>
    <property type="match status" value="1"/>
</dbReference>
<dbReference type="InterPro" id="IPR012547">
    <property type="entry name" value="PDDEXK_9"/>
</dbReference>
<gene>
    <name evidence="2" type="ORF">GSUB_14640</name>
</gene>
<keyword evidence="3" id="KW-1185">Reference proteome</keyword>
<dbReference type="InterPro" id="IPR018631">
    <property type="entry name" value="AAA-ATPase-like_dom"/>
</dbReference>
<name>A0A0B5FL17_9BACT</name>
<feature type="domain" description="AAA-ATPase-like" evidence="1">
    <location>
        <begin position="5"/>
        <end position="201"/>
    </location>
</feature>
<dbReference type="PANTHER" id="PTHR34825">
    <property type="entry name" value="CONSERVED PROTEIN, WITH A WEAK D-GALACTARATE DEHYDRATASE/ALTRONATE HYDROLASE DOMAIN"/>
    <property type="match status" value="1"/>
</dbReference>
<dbReference type="Proteomes" id="UP000035036">
    <property type="component" value="Chromosome"/>
</dbReference>
<dbReference type="HOGENOM" id="CLU_021114_0_0_7"/>
<reference evidence="2 3" key="1">
    <citation type="journal article" date="2015" name="Genome Announc.">
        <title>Genomes of Geoalkalibacter ferrihydriticus Z-0531T and Geoalkalibacter subterraneus Red1T, Two Haloalkaliphilic Metal-Reducing Deltaproteobacteria.</title>
        <authorList>
            <person name="Badalamenti J.P."/>
            <person name="Krajmalnik-Brown R."/>
            <person name="Torres C.I."/>
            <person name="Bond D.R."/>
        </authorList>
    </citation>
    <scope>NUCLEOTIDE SEQUENCE [LARGE SCALE GENOMIC DNA]</scope>
    <source>
        <strain evidence="2 3">Red1</strain>
    </source>
</reference>
<dbReference type="STRING" id="483547.GSUB_14640"/>
<dbReference type="InterPro" id="IPR027417">
    <property type="entry name" value="P-loop_NTPase"/>
</dbReference>
<protein>
    <recommendedName>
        <fullName evidence="1">AAA-ATPase-like domain-containing protein</fullName>
    </recommendedName>
</protein>
<accession>A0A0B5FL17</accession>
<dbReference type="KEGG" id="gsb:GSUB_14640"/>
<evidence type="ECO:0000313" key="3">
    <source>
        <dbReference type="Proteomes" id="UP000035036"/>
    </source>
</evidence>
<dbReference type="PANTHER" id="PTHR34825:SF1">
    <property type="entry name" value="AAA-ATPASE-LIKE DOMAIN-CONTAINING PROTEIN"/>
    <property type="match status" value="1"/>
</dbReference>
<dbReference type="Gene3D" id="3.40.50.300">
    <property type="entry name" value="P-loop containing nucleotide triphosphate hydrolases"/>
    <property type="match status" value="1"/>
</dbReference>
<dbReference type="AlphaFoldDB" id="A0A0B5FL17"/>
<dbReference type="Pfam" id="PF08011">
    <property type="entry name" value="PDDEXK_9"/>
    <property type="match status" value="1"/>
</dbReference>
<evidence type="ECO:0000259" key="1">
    <source>
        <dbReference type="Pfam" id="PF09820"/>
    </source>
</evidence>
<sequence>MKKLPIGIQTFSQIREEQYLYLDKTPQIKQMVDEGKYYFLSRPRRFGKSMLVSTLQALFEGRRELFTGLYIEDKWDWGKTYPVIKISFGGVARDADAMRRMVASIMQSNQKRLGIQCRNPEYGGVCLKEMIEQAHEKYGRKVVILVDEYDKLIVDNLDQPKIARQGREILRDLYTTIKDSDEYVQFAFLTGVSKFSKVSVFSGLNNLEDITLNPTFATICGYTQHDLETSFADHLDGVDMDQVREWYNGYNFLGDKVYNPFDILLFIKNGQVFDNYWFATGTPTFLIKLIEKNTYFIPQLDHLRVSKSLIDSYDIENMKLEPLLFQSGYLSIKEQRQLSYGIEYILGFPNKEVAISFNDHVAAALTEANTAQAKGKLYDSLAQADLDQLEQTLMALFAAIPHTNYTRNTISAYEGYYASVVYAYLASLGLQLIPEDVTSTGRIDLTIRMNNITYILEFKVDGQGNALKQIKEKGYHQKYQRPDTDTYLIGIDFDSGKRNISTFEWEKV</sequence>